<name>A0A0B7C2T8_9EUPU</name>
<feature type="non-terminal residue" evidence="1">
    <location>
        <position position="1"/>
    </location>
</feature>
<organism evidence="1">
    <name type="scientific">Arion vulgaris</name>
    <dbReference type="NCBI Taxonomy" id="1028688"/>
    <lineage>
        <taxon>Eukaryota</taxon>
        <taxon>Metazoa</taxon>
        <taxon>Spiralia</taxon>
        <taxon>Lophotrochozoa</taxon>
        <taxon>Mollusca</taxon>
        <taxon>Gastropoda</taxon>
        <taxon>Heterobranchia</taxon>
        <taxon>Euthyneura</taxon>
        <taxon>Panpulmonata</taxon>
        <taxon>Eupulmonata</taxon>
        <taxon>Stylommatophora</taxon>
        <taxon>Helicina</taxon>
        <taxon>Arionoidea</taxon>
        <taxon>Arionidae</taxon>
        <taxon>Arion</taxon>
    </lineage>
</organism>
<sequence>NDPAKVVGTLPARRPVGFSSPSAQLKVAVIKPYVNPNKDENPQSTVSLTESDIQKLKGICQRIIGSNTSFSPDVQQYINRNWHVFRELIERGVSVEQIRSTFQNY</sequence>
<proteinExistence type="predicted"/>
<reference evidence="1" key="1">
    <citation type="submission" date="2014-12" db="EMBL/GenBank/DDBJ databases">
        <title>Insight into the proteome of Arion vulgaris.</title>
        <authorList>
            <person name="Aradska J."/>
            <person name="Bulat T."/>
            <person name="Smidak R."/>
            <person name="Sarate P."/>
            <person name="Gangsoo J."/>
            <person name="Sialana F."/>
            <person name="Bilban M."/>
            <person name="Lubec G."/>
        </authorList>
    </citation>
    <scope>NUCLEOTIDE SEQUENCE</scope>
    <source>
        <tissue evidence="1">Skin</tissue>
    </source>
</reference>
<gene>
    <name evidence="1" type="primary">ORF219529</name>
</gene>
<evidence type="ECO:0000313" key="1">
    <source>
        <dbReference type="EMBL" id="CEK98765.1"/>
    </source>
</evidence>
<accession>A0A0B7C2T8</accession>
<dbReference type="EMBL" id="HACG01051894">
    <property type="protein sequence ID" value="CEK98765.1"/>
    <property type="molecule type" value="Transcribed_RNA"/>
</dbReference>
<feature type="non-terminal residue" evidence="1">
    <location>
        <position position="105"/>
    </location>
</feature>
<protein>
    <submittedName>
        <fullName evidence="1">Uncharacterized protein</fullName>
    </submittedName>
</protein>
<dbReference type="AlphaFoldDB" id="A0A0B7C2T8"/>